<accession>A0A1I4PVM0</accession>
<dbReference type="SUPFAM" id="SSF54862">
    <property type="entry name" value="4Fe-4S ferredoxins"/>
    <property type="match status" value="1"/>
</dbReference>
<keyword evidence="2" id="KW-1185">Reference proteome</keyword>
<sequence length="59" mass="6536">MDDSCISCQLCNDRAPDHFKMNESNMNSYVYKQPETDSEIRNCEEALSSCPASAIGNDG</sequence>
<dbReference type="Proteomes" id="UP000198535">
    <property type="component" value="Unassembled WGS sequence"/>
</dbReference>
<organism evidence="1 2">
    <name type="scientific">Methanolobus profundi</name>
    <dbReference type="NCBI Taxonomy" id="487685"/>
    <lineage>
        <taxon>Archaea</taxon>
        <taxon>Methanobacteriati</taxon>
        <taxon>Methanobacteriota</taxon>
        <taxon>Stenosarchaea group</taxon>
        <taxon>Methanomicrobia</taxon>
        <taxon>Methanosarcinales</taxon>
        <taxon>Methanosarcinaceae</taxon>
        <taxon>Methanolobus</taxon>
    </lineage>
</organism>
<dbReference type="RefSeq" id="WP_342707559.1">
    <property type="nucleotide sequence ID" value="NZ_FOUJ01000001.1"/>
</dbReference>
<dbReference type="Gene3D" id="3.30.70.20">
    <property type="match status" value="1"/>
</dbReference>
<dbReference type="AlphaFoldDB" id="A0A1I4PVM0"/>
<evidence type="ECO:0000313" key="2">
    <source>
        <dbReference type="Proteomes" id="UP000198535"/>
    </source>
</evidence>
<dbReference type="EMBL" id="FOUJ01000001">
    <property type="protein sequence ID" value="SFM31871.1"/>
    <property type="molecule type" value="Genomic_DNA"/>
</dbReference>
<evidence type="ECO:0000313" key="1">
    <source>
        <dbReference type="EMBL" id="SFM31871.1"/>
    </source>
</evidence>
<dbReference type="Pfam" id="PF13370">
    <property type="entry name" value="Fer4_13"/>
    <property type="match status" value="1"/>
</dbReference>
<name>A0A1I4PVM0_9EURY</name>
<reference evidence="2" key="1">
    <citation type="submission" date="2016-10" db="EMBL/GenBank/DDBJ databases">
        <authorList>
            <person name="Varghese N."/>
            <person name="Submissions S."/>
        </authorList>
    </citation>
    <scope>NUCLEOTIDE SEQUENCE [LARGE SCALE GENOMIC DNA]</scope>
    <source>
        <strain evidence="2">Mob M</strain>
    </source>
</reference>
<proteinExistence type="predicted"/>
<protein>
    <submittedName>
        <fullName evidence="1">Ferredoxin</fullName>
    </submittedName>
</protein>
<gene>
    <name evidence="1" type="ORF">SAMN04488696_0931</name>
</gene>
<dbReference type="STRING" id="487685.SAMN04488696_0931"/>